<reference evidence="2" key="1">
    <citation type="submission" date="2015-12" db="EMBL/GenBank/DDBJ databases">
        <title>Complete genome sequence of Lutibacter profundus strain LP1.</title>
        <authorList>
            <person name="Wissuwa J."/>
            <person name="Le Moine Bauer S."/>
            <person name="Stokke R."/>
            <person name="Dahle H."/>
            <person name="Steen I.H."/>
        </authorList>
    </citation>
    <scope>NUCLEOTIDE SEQUENCE [LARGE SCALE GENOMIC DNA]</scope>
    <source>
        <strain evidence="2">LP1</strain>
    </source>
</reference>
<dbReference type="Pfam" id="PF07849">
    <property type="entry name" value="DUF1641"/>
    <property type="match status" value="1"/>
</dbReference>
<dbReference type="STRING" id="1622118.Lupro_00065"/>
<reference evidence="1 2" key="2">
    <citation type="journal article" date="2016" name="Int. J. Syst. Evol. Microbiol.">
        <title>Lutibacter profundi sp. nov., isolated from a deep-sea hydrothermal system on the Arctic Mid-Ocean Ridge and emended description of the genus Lutibacter.</title>
        <authorList>
            <person name="Le Moine Bauer S."/>
            <person name="Roalkvam I."/>
            <person name="Steen I.H."/>
            <person name="Dahle H."/>
        </authorList>
    </citation>
    <scope>NUCLEOTIDE SEQUENCE [LARGE SCALE GENOMIC DNA]</scope>
    <source>
        <strain evidence="1 2">LP1</strain>
    </source>
</reference>
<evidence type="ECO:0000313" key="2">
    <source>
        <dbReference type="Proteomes" id="UP000059672"/>
    </source>
</evidence>
<dbReference type="InterPro" id="IPR012440">
    <property type="entry name" value="DUF1641"/>
</dbReference>
<accession>A0A0X8G487</accession>
<proteinExistence type="predicted"/>
<protein>
    <recommendedName>
        <fullName evidence="3">DUF1641 domain-containing protein</fullName>
    </recommendedName>
</protein>
<evidence type="ECO:0000313" key="1">
    <source>
        <dbReference type="EMBL" id="AMC09755.1"/>
    </source>
</evidence>
<dbReference type="RefSeq" id="WP_068205473.1">
    <property type="nucleotide sequence ID" value="NZ_CP013355.1"/>
</dbReference>
<dbReference type="EMBL" id="CP013355">
    <property type="protein sequence ID" value="AMC09755.1"/>
    <property type="molecule type" value="Genomic_DNA"/>
</dbReference>
<sequence>MEDKNIQSQINALDKKLDLILGYVNQQRLNATVVEDLVSDLGIIGKDMYDSTVVELDKRQIEIDPSELTDLAVTFLRNIGNIKLVMNTLEMAVDLSKEVGPIANEVIIDFTKQLNTFEQKGYFAFFKELGPIMDNIVTGFKPEDLRELADSIVSILSIIKEMTQPEVLGTMENAIKAFNSMETESVPSYSIWRVLKEMNSPEMKKALGYGITFMKNVSKDVTIKNEKQ</sequence>
<name>A0A0X8G487_9FLAO</name>
<evidence type="ECO:0008006" key="3">
    <source>
        <dbReference type="Google" id="ProtNLM"/>
    </source>
</evidence>
<dbReference type="KEGG" id="lut:Lupro_00065"/>
<dbReference type="Proteomes" id="UP000059672">
    <property type="component" value="Chromosome"/>
</dbReference>
<keyword evidence="2" id="KW-1185">Reference proteome</keyword>
<organism evidence="1 2">
    <name type="scientific">Lutibacter profundi</name>
    <dbReference type="NCBI Taxonomy" id="1622118"/>
    <lineage>
        <taxon>Bacteria</taxon>
        <taxon>Pseudomonadati</taxon>
        <taxon>Bacteroidota</taxon>
        <taxon>Flavobacteriia</taxon>
        <taxon>Flavobacteriales</taxon>
        <taxon>Flavobacteriaceae</taxon>
        <taxon>Lutibacter</taxon>
    </lineage>
</organism>
<dbReference type="AlphaFoldDB" id="A0A0X8G487"/>
<gene>
    <name evidence="1" type="ORF">Lupro_00065</name>
</gene>
<dbReference type="OrthoDB" id="9798250at2"/>